<comment type="caution">
    <text evidence="1">The sequence shown here is derived from an EMBL/GenBank/DDBJ whole genome shotgun (WGS) entry which is preliminary data.</text>
</comment>
<sequence length="45" mass="5088">MLKYKELNSKTPRRYHVVLAAVFSNEASAYASLRMGMNSSYNNSS</sequence>
<name>A0A7Z1B355_9BACI</name>
<organism evidence="1 3">
    <name type="scientific">Bacillus paralicheniformis</name>
    <dbReference type="NCBI Taxonomy" id="1648923"/>
    <lineage>
        <taxon>Bacteria</taxon>
        <taxon>Bacillati</taxon>
        <taxon>Bacillota</taxon>
        <taxon>Bacilli</taxon>
        <taxon>Bacillales</taxon>
        <taxon>Bacillaceae</taxon>
        <taxon>Bacillus</taxon>
    </lineage>
</organism>
<dbReference type="EMBL" id="NILF01000036">
    <property type="protein sequence ID" value="TWL38752.1"/>
    <property type="molecule type" value="Genomic_DNA"/>
</dbReference>
<gene>
    <name evidence="1" type="ORF">B4121_2546</name>
    <name evidence="2" type="ORF">CHCC15381_0870</name>
</gene>
<dbReference type="EMBL" id="LKPO01000019">
    <property type="protein sequence ID" value="OLF91068.1"/>
    <property type="molecule type" value="Genomic_DNA"/>
</dbReference>
<evidence type="ECO:0000313" key="3">
    <source>
        <dbReference type="Proteomes" id="UP000185604"/>
    </source>
</evidence>
<evidence type="ECO:0000313" key="1">
    <source>
        <dbReference type="EMBL" id="OLF91068.1"/>
    </source>
</evidence>
<dbReference type="Proteomes" id="UP000429980">
    <property type="component" value="Unassembled WGS sequence"/>
</dbReference>
<reference evidence="2 4" key="2">
    <citation type="submission" date="2019-06" db="EMBL/GenBank/DDBJ databases">
        <title>Genome sequence analysis of &gt;100 Bacillus licheniformis strains suggests intrinsic resistance to this species.</title>
        <authorList>
            <person name="Wels M."/>
            <person name="Siezen R.J."/>
            <person name="Johansen E."/>
            <person name="Stuer-Lauridsen B."/>
            <person name="Bjerre K."/>
            <person name="Nielsen B.K.K."/>
        </authorList>
    </citation>
    <scope>NUCLEOTIDE SEQUENCE [LARGE SCALE GENOMIC DNA]</scope>
    <source>
        <strain evidence="2 4">BAC-15381</strain>
    </source>
</reference>
<dbReference type="AlphaFoldDB" id="A0A7Z1B355"/>
<evidence type="ECO:0000313" key="4">
    <source>
        <dbReference type="Proteomes" id="UP000429980"/>
    </source>
</evidence>
<keyword evidence="4" id="KW-1185">Reference proteome</keyword>
<protein>
    <submittedName>
        <fullName evidence="1">Uncharacterized protein</fullName>
    </submittedName>
</protein>
<accession>A0A7Z1B355</accession>
<dbReference type="Proteomes" id="UP000185604">
    <property type="component" value="Unassembled WGS sequence"/>
</dbReference>
<proteinExistence type="predicted"/>
<evidence type="ECO:0000313" key="2">
    <source>
        <dbReference type="EMBL" id="TWL38752.1"/>
    </source>
</evidence>
<reference evidence="1 3" key="1">
    <citation type="journal article" date="2016" name="Front. Microbiol.">
        <title>High-Level Heat Resistance of Spores of Bacillus amyloliquefaciens and Bacillus licheniformis Results from the Presence of a spoVA Operon in a Tn1546 Transposon.</title>
        <authorList>
            <person name="Berendsen E.M."/>
            <person name="Koning R.A."/>
            <person name="Boekhorst J."/>
            <person name="de Jong A."/>
            <person name="Kuipers O.P."/>
            <person name="Wells-Bennik M.H."/>
        </authorList>
    </citation>
    <scope>NUCLEOTIDE SEQUENCE [LARGE SCALE GENOMIC DNA]</scope>
    <source>
        <strain evidence="1 3">B4121</strain>
    </source>
</reference>